<dbReference type="EMBL" id="JBJJXE010000004">
    <property type="protein sequence ID" value="MFL1732217.1"/>
    <property type="molecule type" value="Genomic_DNA"/>
</dbReference>
<dbReference type="InterPro" id="IPR045031">
    <property type="entry name" value="DHP_synth-like"/>
</dbReference>
<dbReference type="PROSITE" id="PS50972">
    <property type="entry name" value="PTERIN_BINDING"/>
    <property type="match status" value="1"/>
</dbReference>
<keyword evidence="5 9" id="KW-0808">Transferase</keyword>
<comment type="catalytic activity">
    <reaction evidence="1">
        <text>(7,8-dihydropterin-6-yl)methyl diphosphate + 4-aminobenzoate = 7,8-dihydropteroate + diphosphate</text>
        <dbReference type="Rhea" id="RHEA:19949"/>
        <dbReference type="ChEBI" id="CHEBI:17836"/>
        <dbReference type="ChEBI" id="CHEBI:17839"/>
        <dbReference type="ChEBI" id="CHEBI:33019"/>
        <dbReference type="ChEBI" id="CHEBI:72950"/>
        <dbReference type="EC" id="2.5.1.15"/>
    </reaction>
</comment>
<gene>
    <name evidence="11" type="primary">folP</name>
    <name evidence="11" type="ORF">ACJHVH_04275</name>
</gene>
<evidence type="ECO:0000256" key="9">
    <source>
        <dbReference type="RuleBase" id="RU361205"/>
    </source>
</evidence>
<evidence type="ECO:0000256" key="3">
    <source>
        <dbReference type="ARBA" id="ARBA00004763"/>
    </source>
</evidence>
<dbReference type="CDD" id="cd00739">
    <property type="entry name" value="DHPS"/>
    <property type="match status" value="1"/>
</dbReference>
<comment type="function">
    <text evidence="9">Catalyzes the condensation of para-aminobenzoate (pABA) with 6-hydroxymethyl-7,8-dihydropterin diphosphate (DHPt-PP) to form 7,8-dihydropteroate (H2Pte), the immediate precursor of folate derivatives.</text>
</comment>
<keyword evidence="8 9" id="KW-0289">Folate biosynthesis</keyword>
<dbReference type="Gene3D" id="3.20.20.20">
    <property type="entry name" value="Dihydropteroate synthase-like"/>
    <property type="match status" value="1"/>
</dbReference>
<dbReference type="PROSITE" id="PS00793">
    <property type="entry name" value="DHPS_2"/>
    <property type="match status" value="1"/>
</dbReference>
<comment type="caution">
    <text evidence="11">The sequence shown here is derived from an EMBL/GenBank/DDBJ whole genome shotgun (WGS) entry which is preliminary data.</text>
</comment>
<dbReference type="PANTHER" id="PTHR20941:SF1">
    <property type="entry name" value="FOLIC ACID SYNTHESIS PROTEIN FOL1"/>
    <property type="match status" value="1"/>
</dbReference>
<evidence type="ECO:0000313" key="11">
    <source>
        <dbReference type="EMBL" id="MFL1732217.1"/>
    </source>
</evidence>
<proteinExistence type="inferred from homology"/>
<dbReference type="GO" id="GO:0004156">
    <property type="term" value="F:dihydropteroate synthase activity"/>
    <property type="evidence" value="ECO:0007669"/>
    <property type="project" value="UniProtKB-EC"/>
</dbReference>
<keyword evidence="6 9" id="KW-0479">Metal-binding</keyword>
<dbReference type="Proteomes" id="UP001624684">
    <property type="component" value="Unassembled WGS sequence"/>
</dbReference>
<accession>A0ABW8U815</accession>
<name>A0ABW8U815_9GAMM</name>
<evidence type="ECO:0000256" key="1">
    <source>
        <dbReference type="ARBA" id="ARBA00000012"/>
    </source>
</evidence>
<comment type="pathway">
    <text evidence="3 9">Cofactor biosynthesis; tetrahydrofolate biosynthesis; 7,8-dihydrofolate from 2-amino-4-hydroxy-6-hydroxymethyl-7,8-dihydropteridine diphosphate and 4-aminobenzoate: step 1/2.</text>
</comment>
<feature type="domain" description="Pterin-binding" evidence="10">
    <location>
        <begin position="17"/>
        <end position="278"/>
    </location>
</feature>
<evidence type="ECO:0000256" key="6">
    <source>
        <dbReference type="ARBA" id="ARBA00022723"/>
    </source>
</evidence>
<keyword evidence="7 9" id="KW-0460">Magnesium</keyword>
<evidence type="ECO:0000256" key="2">
    <source>
        <dbReference type="ARBA" id="ARBA00001946"/>
    </source>
</evidence>
<evidence type="ECO:0000313" key="12">
    <source>
        <dbReference type="Proteomes" id="UP001624684"/>
    </source>
</evidence>
<dbReference type="RefSeq" id="WP_407068887.1">
    <property type="nucleotide sequence ID" value="NZ_JBJJXE010000004.1"/>
</dbReference>
<evidence type="ECO:0000256" key="4">
    <source>
        <dbReference type="ARBA" id="ARBA00012458"/>
    </source>
</evidence>
<dbReference type="EC" id="2.5.1.15" evidence="4 9"/>
<dbReference type="InterPro" id="IPR006390">
    <property type="entry name" value="DHP_synth_dom"/>
</dbReference>
<evidence type="ECO:0000256" key="7">
    <source>
        <dbReference type="ARBA" id="ARBA00022842"/>
    </source>
</evidence>
<dbReference type="PROSITE" id="PS00792">
    <property type="entry name" value="DHPS_1"/>
    <property type="match status" value="1"/>
</dbReference>
<protein>
    <recommendedName>
        <fullName evidence="4 9">Dihydropteroate synthase</fullName>
        <shortName evidence="9">DHPS</shortName>
        <ecNumber evidence="4 9">2.5.1.15</ecNumber>
    </recommendedName>
    <alternativeName>
        <fullName evidence="9">Dihydropteroate pyrophosphorylase</fullName>
    </alternativeName>
</protein>
<dbReference type="InterPro" id="IPR000489">
    <property type="entry name" value="Pterin-binding_dom"/>
</dbReference>
<dbReference type="InterPro" id="IPR011005">
    <property type="entry name" value="Dihydropteroate_synth-like_sf"/>
</dbReference>
<keyword evidence="12" id="KW-1185">Reference proteome</keyword>
<sequence length="292" mass="32497">MPQILHANNKTLDLSGPKIMGILNVTPDSFSDGGLFNQTDQALKHVDEMLKWGVDIIDIGAESTRPNAKPVSSELEIKRLTSIVHEIRQNFPKLWISIDTSSPLVMEQMADLGADMWNDVRGLRRIGAAKMASQLNLPVIIMHSRGEPDTMNDLATYHDVIDEVIGELDDCVQNALNAGVKSTNIIIDVGMGFAKNHEHHIALMKHLDKIIAHFDLPMLFGVSRKRFLGELLNDFSPMKHHSTTDRDLIGAVAHLLAMQKGANIVRVHDVASMAQTIKMWQSISEQAECRMK</sequence>
<dbReference type="Pfam" id="PF00809">
    <property type="entry name" value="Pterin_bind"/>
    <property type="match status" value="1"/>
</dbReference>
<dbReference type="PANTHER" id="PTHR20941">
    <property type="entry name" value="FOLATE SYNTHESIS PROTEINS"/>
    <property type="match status" value="1"/>
</dbReference>
<dbReference type="NCBIfam" id="TIGR01496">
    <property type="entry name" value="DHPS"/>
    <property type="match status" value="1"/>
</dbReference>
<comment type="cofactor">
    <cofactor evidence="2 9">
        <name>Mg(2+)</name>
        <dbReference type="ChEBI" id="CHEBI:18420"/>
    </cofactor>
</comment>
<evidence type="ECO:0000256" key="8">
    <source>
        <dbReference type="ARBA" id="ARBA00022909"/>
    </source>
</evidence>
<dbReference type="SUPFAM" id="SSF51717">
    <property type="entry name" value="Dihydropteroate synthetase-like"/>
    <property type="match status" value="1"/>
</dbReference>
<evidence type="ECO:0000256" key="5">
    <source>
        <dbReference type="ARBA" id="ARBA00022679"/>
    </source>
</evidence>
<organism evidence="11 12">
    <name type="scientific">Moraxella oculi</name>
    <dbReference type="NCBI Taxonomy" id="2940516"/>
    <lineage>
        <taxon>Bacteria</taxon>
        <taxon>Pseudomonadati</taxon>
        <taxon>Pseudomonadota</taxon>
        <taxon>Gammaproteobacteria</taxon>
        <taxon>Moraxellales</taxon>
        <taxon>Moraxellaceae</taxon>
        <taxon>Moraxella</taxon>
    </lineage>
</organism>
<reference evidence="11 12" key="1">
    <citation type="submission" date="2024-11" db="EMBL/GenBank/DDBJ databases">
        <title>First Report of Moraxella oculi in Brazil in an Infectious Bovine Keratoconjunctivitis Outbreak.</title>
        <authorList>
            <person name="Carvalho C.V."/>
            <person name="Domingues R."/>
            <person name="Coutinho C."/>
            <person name="Honorio N.T.B.S."/>
            <person name="Faza D.R.L.R."/>
            <person name="Carvalho W.A."/>
            <person name="Machado A.B.F."/>
            <person name="Martins M.F."/>
            <person name="Gaspar E.B."/>
        </authorList>
    </citation>
    <scope>NUCLEOTIDE SEQUENCE [LARGE SCALE GENOMIC DNA]</scope>
    <source>
        <strain evidence="11 12">2117LE</strain>
    </source>
</reference>
<evidence type="ECO:0000259" key="10">
    <source>
        <dbReference type="PROSITE" id="PS50972"/>
    </source>
</evidence>
<comment type="similarity">
    <text evidence="9">Belongs to the DHPS family.</text>
</comment>